<gene>
    <name evidence="11" type="primary">ktrB_1</name>
    <name evidence="11" type="ORF">ERS852573_00996</name>
</gene>
<keyword evidence="7 10" id="KW-1133">Transmembrane helix</keyword>
<dbReference type="PANTHER" id="PTHR32024">
    <property type="entry name" value="TRK SYSTEM POTASSIUM UPTAKE PROTEIN TRKG-RELATED"/>
    <property type="match status" value="1"/>
</dbReference>
<evidence type="ECO:0000256" key="3">
    <source>
        <dbReference type="ARBA" id="ARBA00022475"/>
    </source>
</evidence>
<keyword evidence="9 10" id="KW-0472">Membrane</keyword>
<feature type="transmembrane region" description="Helical" evidence="10">
    <location>
        <begin position="350"/>
        <end position="370"/>
    </location>
</feature>
<evidence type="ECO:0000256" key="10">
    <source>
        <dbReference type="SAM" id="Phobius"/>
    </source>
</evidence>
<evidence type="ECO:0000256" key="4">
    <source>
        <dbReference type="ARBA" id="ARBA00022538"/>
    </source>
</evidence>
<evidence type="ECO:0000313" key="12">
    <source>
        <dbReference type="Proteomes" id="UP000095597"/>
    </source>
</evidence>
<feature type="transmembrane region" description="Helical" evidence="10">
    <location>
        <begin position="312"/>
        <end position="330"/>
    </location>
</feature>
<dbReference type="AlphaFoldDB" id="A0A173SFM8"/>
<keyword evidence="2" id="KW-0813">Transport</keyword>
<feature type="transmembrane region" description="Helical" evidence="10">
    <location>
        <begin position="47"/>
        <end position="65"/>
    </location>
</feature>
<dbReference type="InterPro" id="IPR003445">
    <property type="entry name" value="Cat_transpt"/>
</dbReference>
<dbReference type="RefSeq" id="WP_081028220.1">
    <property type="nucleotide sequence ID" value="NZ_CYXO01000004.1"/>
</dbReference>
<dbReference type="EMBL" id="CYXO01000004">
    <property type="protein sequence ID" value="CUM88796.1"/>
    <property type="molecule type" value="Genomic_DNA"/>
</dbReference>
<dbReference type="Proteomes" id="UP000095597">
    <property type="component" value="Unassembled WGS sequence"/>
</dbReference>
<reference evidence="11 12" key="1">
    <citation type="submission" date="2015-09" db="EMBL/GenBank/DDBJ databases">
        <authorList>
            <consortium name="Pathogen Informatics"/>
        </authorList>
    </citation>
    <scope>NUCLEOTIDE SEQUENCE [LARGE SCALE GENOMIC DNA]</scope>
    <source>
        <strain evidence="11 12">2789STDY5834961</strain>
    </source>
</reference>
<keyword evidence="8" id="KW-0406">Ion transport</keyword>
<evidence type="ECO:0000256" key="5">
    <source>
        <dbReference type="ARBA" id="ARBA00022692"/>
    </source>
</evidence>
<feature type="transmembrane region" description="Helical" evidence="10">
    <location>
        <begin position="12"/>
        <end position="35"/>
    </location>
</feature>
<keyword evidence="3" id="KW-1003">Cell membrane</keyword>
<evidence type="ECO:0000313" key="11">
    <source>
        <dbReference type="EMBL" id="CUM88796.1"/>
    </source>
</evidence>
<evidence type="ECO:0000256" key="6">
    <source>
        <dbReference type="ARBA" id="ARBA00022958"/>
    </source>
</evidence>
<accession>A0A173SFM8</accession>
<name>A0A173SFM8_9FIRM</name>
<evidence type="ECO:0000256" key="1">
    <source>
        <dbReference type="ARBA" id="ARBA00004651"/>
    </source>
</evidence>
<evidence type="ECO:0000256" key="7">
    <source>
        <dbReference type="ARBA" id="ARBA00022989"/>
    </source>
</evidence>
<organism evidence="11 12">
    <name type="scientific">Dorea longicatena</name>
    <dbReference type="NCBI Taxonomy" id="88431"/>
    <lineage>
        <taxon>Bacteria</taxon>
        <taxon>Bacillati</taxon>
        <taxon>Bacillota</taxon>
        <taxon>Clostridia</taxon>
        <taxon>Lachnospirales</taxon>
        <taxon>Lachnospiraceae</taxon>
        <taxon>Dorea</taxon>
    </lineage>
</organism>
<evidence type="ECO:0000256" key="8">
    <source>
        <dbReference type="ARBA" id="ARBA00023065"/>
    </source>
</evidence>
<keyword evidence="4" id="KW-0633">Potassium transport</keyword>
<dbReference type="OrthoDB" id="9810952at2"/>
<dbReference type="PANTHER" id="PTHR32024:SF1">
    <property type="entry name" value="KTR SYSTEM POTASSIUM UPTAKE PROTEIN B"/>
    <property type="match status" value="1"/>
</dbReference>
<feature type="transmembrane region" description="Helical" evidence="10">
    <location>
        <begin position="403"/>
        <end position="428"/>
    </location>
</feature>
<proteinExistence type="predicted"/>
<feature type="transmembrane region" description="Helical" evidence="10">
    <location>
        <begin position="198"/>
        <end position="215"/>
    </location>
</feature>
<dbReference type="InterPro" id="IPR004772">
    <property type="entry name" value="TrkH"/>
</dbReference>
<sequence>MQQTNRSRHRHITSFQVISLGFLSVILLGSLLLMLPIATKSGQCTSFLDALFTATSAVCVTGLVVNDTATYWSLFGQGVILLLIQIGGMGIITIAIAIAAVSGRKIGLMQRSTMQEAISAPTVGGIVRRTQFIIRTTILIEIIGAVLLAPVFCRDFGFWKGIWYSLFHSISAFCNAGFDLIGIRTPFSSLTSYSVQPIVNLVIMMLIIAGGIGFLTWEDIKNHKWHFKKYRMQSKVIFMVTGILIFLPALYFFYFEFSNVPLTERVWVSLFQSVTPRTAGFNTADLTLLSEVGQMLIIMLMLIGGSPGSTAGGMKTTTLAVLVSSALSVFRKKEHTNFFGRQIPDDTIRNAATIFLMYIVLFLVGGMVISRTEDIPLMTALFETASAIGTVGLSLGITPDLGLVSHIILICLMFFGRVGGLTLIFATISEKKPNGSKYPQEKITVG</sequence>
<keyword evidence="5 10" id="KW-0812">Transmembrane</keyword>
<evidence type="ECO:0000256" key="9">
    <source>
        <dbReference type="ARBA" id="ARBA00023136"/>
    </source>
</evidence>
<comment type="subcellular location">
    <subcellularLocation>
        <location evidence="1">Cell membrane</location>
        <topology evidence="1">Multi-pass membrane protein</topology>
    </subcellularLocation>
</comment>
<dbReference type="Pfam" id="PF02386">
    <property type="entry name" value="TrkH"/>
    <property type="match status" value="1"/>
</dbReference>
<protein>
    <submittedName>
        <fullName evidence="11">Ktr system potassium uptake protein B</fullName>
    </submittedName>
</protein>
<feature type="transmembrane region" description="Helical" evidence="10">
    <location>
        <begin position="132"/>
        <end position="152"/>
    </location>
</feature>
<keyword evidence="6" id="KW-0630">Potassium</keyword>
<feature type="transmembrane region" description="Helical" evidence="10">
    <location>
        <begin position="71"/>
        <end position="101"/>
    </location>
</feature>
<dbReference type="NCBIfam" id="TIGR00933">
    <property type="entry name" value="2a38"/>
    <property type="match status" value="1"/>
</dbReference>
<evidence type="ECO:0000256" key="2">
    <source>
        <dbReference type="ARBA" id="ARBA00022448"/>
    </source>
</evidence>
<dbReference type="GO" id="GO:0015379">
    <property type="term" value="F:potassium:chloride symporter activity"/>
    <property type="evidence" value="ECO:0007669"/>
    <property type="project" value="InterPro"/>
</dbReference>
<feature type="transmembrane region" description="Helical" evidence="10">
    <location>
        <begin position="236"/>
        <end position="255"/>
    </location>
</feature>
<dbReference type="GO" id="GO:0005886">
    <property type="term" value="C:plasma membrane"/>
    <property type="evidence" value="ECO:0007669"/>
    <property type="project" value="UniProtKB-SubCell"/>
</dbReference>
<feature type="transmembrane region" description="Helical" evidence="10">
    <location>
        <begin position="377"/>
        <end position="397"/>
    </location>
</feature>